<dbReference type="EMBL" id="PVNE01000024">
    <property type="protein sequence ID" value="PRX39526.1"/>
    <property type="molecule type" value="Genomic_DNA"/>
</dbReference>
<evidence type="ECO:0000259" key="1">
    <source>
        <dbReference type="Pfam" id="PF14594"/>
    </source>
</evidence>
<evidence type="ECO:0000313" key="3">
    <source>
        <dbReference type="Proteomes" id="UP000237797"/>
    </source>
</evidence>
<keyword evidence="3" id="KW-1185">Reference proteome</keyword>
<name>A0A2T0LC29_9BACL</name>
<evidence type="ECO:0000313" key="2">
    <source>
        <dbReference type="EMBL" id="PRX39526.1"/>
    </source>
</evidence>
<dbReference type="Pfam" id="PF14594">
    <property type="entry name" value="Sipho_Gp37"/>
    <property type="match status" value="1"/>
</dbReference>
<dbReference type="OrthoDB" id="9255846at2"/>
<dbReference type="RefSeq" id="WP_106346074.1">
    <property type="nucleotide sequence ID" value="NZ_PVNE01000024.1"/>
</dbReference>
<feature type="domain" description="Gp28/Gp37-like" evidence="1">
    <location>
        <begin position="16"/>
        <end position="410"/>
    </location>
</feature>
<protein>
    <submittedName>
        <fullName evidence="2">ReqiPepy6 Gp37-like protein</fullName>
    </submittedName>
</protein>
<organism evidence="2 3">
    <name type="scientific">Planifilum fimeticola</name>
    <dbReference type="NCBI Taxonomy" id="201975"/>
    <lineage>
        <taxon>Bacteria</taxon>
        <taxon>Bacillati</taxon>
        <taxon>Bacillota</taxon>
        <taxon>Bacilli</taxon>
        <taxon>Bacillales</taxon>
        <taxon>Thermoactinomycetaceae</taxon>
        <taxon>Planifilum</taxon>
    </lineage>
</organism>
<gene>
    <name evidence="2" type="ORF">CLV97_12464</name>
</gene>
<dbReference type="Proteomes" id="UP000237797">
    <property type="component" value="Unassembled WGS sequence"/>
</dbReference>
<reference evidence="2 3" key="1">
    <citation type="submission" date="2018-03" db="EMBL/GenBank/DDBJ databases">
        <title>Genomic Encyclopedia of Archaeal and Bacterial Type Strains, Phase II (KMG-II): from individual species to whole genera.</title>
        <authorList>
            <person name="Goeker M."/>
        </authorList>
    </citation>
    <scope>NUCLEOTIDE SEQUENCE [LARGE SCALE GENOMIC DNA]</scope>
    <source>
        <strain evidence="2 3">DSM 44946</strain>
    </source>
</reference>
<proteinExistence type="predicted"/>
<dbReference type="InterPro" id="IPR029432">
    <property type="entry name" value="Gp28/Gp37-like_dom"/>
</dbReference>
<dbReference type="AlphaFoldDB" id="A0A2T0LC29"/>
<comment type="caution">
    <text evidence="2">The sequence shown here is derived from an EMBL/GenBank/DDBJ whole genome shotgun (WGS) entry which is preliminary data.</text>
</comment>
<accession>A0A2T0LC29</accession>
<sequence>MAVAVAMPDRAADYRIRVRNKDLQFIGEVPHWKSLQINLYFNEVSKWKMELDLNSEGAKHFLKIAADPQNGGKGGVYIERNGYFLLSGPMTEITEIVSDDEGEKLIVSGSCDLQWIADHLALPHPKYMTSPYMTTDGTANGGHTDYFPNLSDTTTTAKASTHIHTFVWDNIGEGQEQSSRRLSFLTTRDNLVGYTIPNKERSAGRGENLFELCKGIADYSDYKGYPIRMAAYQYQSGTNPDGSPAYKIRFECLTSQAKPNAIMSPDLGTITAYTYTRQRPEANQILMGGSGQGKSRRFAYSGDTASKNLHGVIESFEEYTGHINDSQNSRWNEEKETLNREIGAILAEKAEKTIFSFQFQETPTVQYGRDFQIGDIVPVRLKHQSTTDVVRAVSFDVSDNQERIEVVVGKQSAISKGLRLFDDVKNLKYRYNGLTKRTNGE</sequence>